<protein>
    <recommendedName>
        <fullName evidence="1">Stage 0 sporulation protein A homolog</fullName>
    </recommendedName>
</protein>
<dbReference type="PANTHER" id="PTHR44591">
    <property type="entry name" value="STRESS RESPONSE REGULATOR PROTEIN 1"/>
    <property type="match status" value="1"/>
</dbReference>
<evidence type="ECO:0000256" key="2">
    <source>
        <dbReference type="ARBA" id="ARBA00022553"/>
    </source>
</evidence>
<comment type="function">
    <text evidence="3">May play the central regulatory role in sporulation. It may be an element of the effector pathway responsible for the activation of sporulation genes in response to nutritional stress. Spo0A may act in concert with spo0H (a sigma factor) to control the expression of some genes that are critical to the sporulation process.</text>
</comment>
<dbReference type="AlphaFoldDB" id="A0A1S8LBV8"/>
<keyword evidence="2" id="KW-0597">Phosphoprotein</keyword>
<reference evidence="4 5" key="1">
    <citation type="submission" date="2022-04" db="EMBL/GenBank/DDBJ databases">
        <title>Genome sequence of C. roseum typestrain.</title>
        <authorList>
            <person name="Poehlein A."/>
            <person name="Schoch T."/>
            <person name="Duerre P."/>
            <person name="Daniel R."/>
        </authorList>
    </citation>
    <scope>NUCLEOTIDE SEQUENCE [LARGE SCALE GENOMIC DNA]</scope>
    <source>
        <strain evidence="4 5">DSM 7320</strain>
    </source>
</reference>
<dbReference type="InterPro" id="IPR050595">
    <property type="entry name" value="Bact_response_regulator"/>
</dbReference>
<dbReference type="GO" id="GO:0000160">
    <property type="term" value="P:phosphorelay signal transduction system"/>
    <property type="evidence" value="ECO:0007669"/>
    <property type="project" value="InterPro"/>
</dbReference>
<dbReference type="CDD" id="cd17569">
    <property type="entry name" value="REC_HupR-like"/>
    <property type="match status" value="1"/>
</dbReference>
<dbReference type="RefSeq" id="WP_077833022.1">
    <property type="nucleotide sequence ID" value="NZ_CP096983.1"/>
</dbReference>
<evidence type="ECO:0000256" key="1">
    <source>
        <dbReference type="ARBA" id="ARBA00018672"/>
    </source>
</evidence>
<proteinExistence type="predicted"/>
<dbReference type="InterPro" id="IPR011006">
    <property type="entry name" value="CheY-like_superfamily"/>
</dbReference>
<organism evidence="4 5">
    <name type="scientific">Clostridium felsineum</name>
    <dbReference type="NCBI Taxonomy" id="36839"/>
    <lineage>
        <taxon>Bacteria</taxon>
        <taxon>Bacillati</taxon>
        <taxon>Bacillota</taxon>
        <taxon>Clostridia</taxon>
        <taxon>Eubacteriales</taxon>
        <taxon>Clostridiaceae</taxon>
        <taxon>Clostridium</taxon>
    </lineage>
</organism>
<dbReference type="PROSITE" id="PS50110">
    <property type="entry name" value="RESPONSE_REGULATORY"/>
    <property type="match status" value="1"/>
</dbReference>
<dbReference type="Proteomes" id="UP000190951">
    <property type="component" value="Chromosome"/>
</dbReference>
<keyword evidence="5" id="KW-1185">Reference proteome</keyword>
<dbReference type="GO" id="GO:0016787">
    <property type="term" value="F:hydrolase activity"/>
    <property type="evidence" value="ECO:0007669"/>
    <property type="project" value="UniProtKB-KW"/>
</dbReference>
<dbReference type="PANTHER" id="PTHR44591:SF19">
    <property type="entry name" value="TWO-COMPONENT RESPONSE REGULATOR-RELATED"/>
    <property type="match status" value="1"/>
</dbReference>
<evidence type="ECO:0000256" key="3">
    <source>
        <dbReference type="ARBA" id="ARBA00024867"/>
    </source>
</evidence>
<dbReference type="KEGG" id="crw:CROST_030510"/>
<dbReference type="InterPro" id="IPR001789">
    <property type="entry name" value="Sig_transdc_resp-reg_receiver"/>
</dbReference>
<dbReference type="Gene3D" id="3.40.50.2300">
    <property type="match status" value="1"/>
</dbReference>
<name>A0A1S8LBV8_9CLOT</name>
<dbReference type="Pfam" id="PF00072">
    <property type="entry name" value="Response_reg"/>
    <property type="match status" value="1"/>
</dbReference>
<dbReference type="EMBL" id="CP096983">
    <property type="protein sequence ID" value="URZ12329.1"/>
    <property type="molecule type" value="Genomic_DNA"/>
</dbReference>
<sequence length="131" mass="15059">MYKNSILFVDDVKFILKTLADLLKDEKFNKFYASNANEALDILENNEIDVIVTDILMPGINGLQLLQIVKNKYPKIVRVALSGNYNSSFIIDAINKGEVYRYLTKPLNVGENYKKIIEETIEYSNYLKSAR</sequence>
<keyword evidence="4" id="KW-0378">Hydrolase</keyword>
<dbReference type="SUPFAM" id="SSF52172">
    <property type="entry name" value="CheY-like"/>
    <property type="match status" value="1"/>
</dbReference>
<dbReference type="SMART" id="SM00448">
    <property type="entry name" value="REC"/>
    <property type="match status" value="1"/>
</dbReference>
<evidence type="ECO:0000313" key="5">
    <source>
        <dbReference type="Proteomes" id="UP000190951"/>
    </source>
</evidence>
<dbReference type="STRING" id="84029.CROST_12980"/>
<gene>
    <name evidence="4" type="primary">cheB_3</name>
    <name evidence="4" type="ORF">CROST_030510</name>
</gene>
<accession>A0A1S8LBV8</accession>
<evidence type="ECO:0000313" key="4">
    <source>
        <dbReference type="EMBL" id="URZ12329.1"/>
    </source>
</evidence>